<evidence type="ECO:0000313" key="3">
    <source>
        <dbReference type="Proteomes" id="UP000238589"/>
    </source>
</evidence>
<gene>
    <name evidence="2" type="ORF">C6P64_10985</name>
</gene>
<keyword evidence="3" id="KW-1185">Reference proteome</keyword>
<evidence type="ECO:0000256" key="1">
    <source>
        <dbReference type="SAM" id="Phobius"/>
    </source>
</evidence>
<keyword evidence="1" id="KW-0812">Transmembrane</keyword>
<organism evidence="2 3">
    <name type="scientific">Malikia granosa</name>
    <dbReference type="NCBI Taxonomy" id="263067"/>
    <lineage>
        <taxon>Bacteria</taxon>
        <taxon>Pseudomonadati</taxon>
        <taxon>Pseudomonadota</taxon>
        <taxon>Betaproteobacteria</taxon>
        <taxon>Burkholderiales</taxon>
        <taxon>Comamonadaceae</taxon>
        <taxon>Malikia</taxon>
    </lineage>
</organism>
<dbReference type="Proteomes" id="UP000238589">
    <property type="component" value="Unassembled WGS sequence"/>
</dbReference>
<feature type="transmembrane region" description="Helical" evidence="1">
    <location>
        <begin position="22"/>
        <end position="41"/>
    </location>
</feature>
<protein>
    <submittedName>
        <fullName evidence="2">Uncharacterized protein</fullName>
    </submittedName>
</protein>
<proteinExistence type="predicted"/>
<evidence type="ECO:0000313" key="2">
    <source>
        <dbReference type="EMBL" id="PRD65171.1"/>
    </source>
</evidence>
<comment type="caution">
    <text evidence="2">The sequence shown here is derived from an EMBL/GenBank/DDBJ whole genome shotgun (WGS) entry which is preliminary data.</text>
</comment>
<dbReference type="RefSeq" id="WP_105748609.1">
    <property type="nucleotide sequence ID" value="NZ_PVLQ01000035.1"/>
</dbReference>
<sequence length="139" mass="15484">MSDTPTTDDNLPSSTRKTSNTWGKVLFVALVVAAIGGIWWFESGRLVHEAKTAVADQFRDPESAQFRRVRTVKNRTESKVCGEVNAKNGFGAYAGFVQFVYSPSWNSTVGHVLLLPKEGDVERELLKVIIEPCEPWPKD</sequence>
<dbReference type="AlphaFoldDB" id="A0A2S9K404"/>
<keyword evidence="1" id="KW-0472">Membrane</keyword>
<dbReference type="OrthoDB" id="9157170at2"/>
<keyword evidence="1" id="KW-1133">Transmembrane helix</keyword>
<reference evidence="2 3" key="1">
    <citation type="submission" date="2018-03" db="EMBL/GenBank/DDBJ databases">
        <title>Comparative genomics illustrates the genes involved in a hyperalkaliphilic mechanisms of Serpentinomonas isolated from highly-alkaline calcium-rich serpentinized springs.</title>
        <authorList>
            <person name="Suzuki S."/>
            <person name="Ishii S."/>
            <person name="Walworth N."/>
            <person name="Bird L."/>
            <person name="Kuenen J.G."/>
            <person name="Nealson K.H."/>
        </authorList>
    </citation>
    <scope>NUCLEOTIDE SEQUENCE [LARGE SCALE GENOMIC DNA]</scope>
    <source>
        <strain evidence="2 3">P1</strain>
    </source>
</reference>
<dbReference type="EMBL" id="PVLQ01000035">
    <property type="protein sequence ID" value="PRD65171.1"/>
    <property type="molecule type" value="Genomic_DNA"/>
</dbReference>
<name>A0A2S9K404_9BURK</name>
<accession>A0A2S9K404</accession>